<dbReference type="RefSeq" id="WP_379872446.1">
    <property type="nucleotide sequence ID" value="NZ_JBHTBH010000009.1"/>
</dbReference>
<dbReference type="PANTHER" id="PTHR43214">
    <property type="entry name" value="TWO-COMPONENT RESPONSE REGULATOR"/>
    <property type="match status" value="1"/>
</dbReference>
<evidence type="ECO:0000313" key="9">
    <source>
        <dbReference type="EMBL" id="MFC7329793.1"/>
    </source>
</evidence>
<dbReference type="PANTHER" id="PTHR43214:SF24">
    <property type="entry name" value="TRANSCRIPTIONAL REGULATORY PROTEIN NARL-RELATED"/>
    <property type="match status" value="1"/>
</dbReference>
<evidence type="ECO:0000256" key="5">
    <source>
        <dbReference type="PROSITE-ProRule" id="PRU00169"/>
    </source>
</evidence>
<dbReference type="InterPro" id="IPR011006">
    <property type="entry name" value="CheY-like_superfamily"/>
</dbReference>
<evidence type="ECO:0000256" key="4">
    <source>
        <dbReference type="ARBA" id="ARBA00023163"/>
    </source>
</evidence>
<organism evidence="9 10">
    <name type="scientific">Marinactinospora rubrisoli</name>
    <dbReference type="NCBI Taxonomy" id="2715399"/>
    <lineage>
        <taxon>Bacteria</taxon>
        <taxon>Bacillati</taxon>
        <taxon>Actinomycetota</taxon>
        <taxon>Actinomycetes</taxon>
        <taxon>Streptosporangiales</taxon>
        <taxon>Nocardiopsidaceae</taxon>
        <taxon>Marinactinospora</taxon>
    </lineage>
</organism>
<evidence type="ECO:0000256" key="2">
    <source>
        <dbReference type="ARBA" id="ARBA00023015"/>
    </source>
</evidence>
<dbReference type="PROSITE" id="PS00622">
    <property type="entry name" value="HTH_LUXR_1"/>
    <property type="match status" value="1"/>
</dbReference>
<evidence type="ECO:0000256" key="1">
    <source>
        <dbReference type="ARBA" id="ARBA00022553"/>
    </source>
</evidence>
<evidence type="ECO:0000259" key="8">
    <source>
        <dbReference type="PROSITE" id="PS50110"/>
    </source>
</evidence>
<dbReference type="EMBL" id="JBHTBH010000009">
    <property type="protein sequence ID" value="MFC7329793.1"/>
    <property type="molecule type" value="Genomic_DNA"/>
</dbReference>
<dbReference type="SMART" id="SM00448">
    <property type="entry name" value="REC"/>
    <property type="match status" value="1"/>
</dbReference>
<dbReference type="CDD" id="cd06170">
    <property type="entry name" value="LuxR_C_like"/>
    <property type="match status" value="1"/>
</dbReference>
<dbReference type="InterPro" id="IPR001789">
    <property type="entry name" value="Sig_transdc_resp-reg_receiver"/>
</dbReference>
<protein>
    <submittedName>
        <fullName evidence="9">LuxR C-terminal-related transcriptional regulator</fullName>
    </submittedName>
</protein>
<name>A0ABW2KIS4_9ACTN</name>
<keyword evidence="4" id="KW-0804">Transcription</keyword>
<dbReference type="SMART" id="SM00421">
    <property type="entry name" value="HTH_LUXR"/>
    <property type="match status" value="1"/>
</dbReference>
<feature type="modified residue" description="4-aspartylphosphate" evidence="5">
    <location>
        <position position="48"/>
    </location>
</feature>
<sequence length="238" mass="25360">MDDNIVVRAGLISLLETADDIAVIGEAGDGDEAIARARELRPDVVLLDVRMPGRDGVSAVEELSALSKVVMLTHTEDPETVHAALRRGATGYLVHGHFTVPELSRALREVVHGRGSPLSPVAATAVLDSVRATPTSQRGPAAQADLGLTERESEVLAAAARGLSNSAIAQDMFLSEKTVKNHINRIFRKLKVTSRAAAIARWNGHPGPTDTTPTRHIHRQTPPNGAGSRPGDNWAPRP</sequence>
<dbReference type="Proteomes" id="UP001596540">
    <property type="component" value="Unassembled WGS sequence"/>
</dbReference>
<keyword evidence="1 5" id="KW-0597">Phosphoprotein</keyword>
<dbReference type="PROSITE" id="PS50043">
    <property type="entry name" value="HTH_LUXR_2"/>
    <property type="match status" value="1"/>
</dbReference>
<keyword evidence="3" id="KW-0238">DNA-binding</keyword>
<feature type="region of interest" description="Disordered" evidence="6">
    <location>
        <begin position="201"/>
        <end position="238"/>
    </location>
</feature>
<dbReference type="Gene3D" id="3.40.50.2300">
    <property type="match status" value="1"/>
</dbReference>
<proteinExistence type="predicted"/>
<gene>
    <name evidence="9" type="ORF">ACFQRF_18840</name>
</gene>
<dbReference type="InterPro" id="IPR000792">
    <property type="entry name" value="Tscrpt_reg_LuxR_C"/>
</dbReference>
<dbReference type="CDD" id="cd17535">
    <property type="entry name" value="REC_NarL-like"/>
    <property type="match status" value="1"/>
</dbReference>
<dbReference type="InterPro" id="IPR058245">
    <property type="entry name" value="NreC/VraR/RcsB-like_REC"/>
</dbReference>
<feature type="domain" description="HTH luxR-type" evidence="7">
    <location>
        <begin position="141"/>
        <end position="206"/>
    </location>
</feature>
<comment type="caution">
    <text evidence="9">The sequence shown here is derived from an EMBL/GenBank/DDBJ whole genome shotgun (WGS) entry which is preliminary data.</text>
</comment>
<dbReference type="PRINTS" id="PR00038">
    <property type="entry name" value="HTHLUXR"/>
</dbReference>
<evidence type="ECO:0000313" key="10">
    <source>
        <dbReference type="Proteomes" id="UP001596540"/>
    </source>
</evidence>
<dbReference type="InterPro" id="IPR039420">
    <property type="entry name" value="WalR-like"/>
</dbReference>
<evidence type="ECO:0000256" key="3">
    <source>
        <dbReference type="ARBA" id="ARBA00023125"/>
    </source>
</evidence>
<feature type="domain" description="Response regulatory" evidence="8">
    <location>
        <begin position="1"/>
        <end position="110"/>
    </location>
</feature>
<reference evidence="10" key="1">
    <citation type="journal article" date="2019" name="Int. J. Syst. Evol. Microbiol.">
        <title>The Global Catalogue of Microorganisms (GCM) 10K type strain sequencing project: providing services to taxonomists for standard genome sequencing and annotation.</title>
        <authorList>
            <consortium name="The Broad Institute Genomics Platform"/>
            <consortium name="The Broad Institute Genome Sequencing Center for Infectious Disease"/>
            <person name="Wu L."/>
            <person name="Ma J."/>
        </authorList>
    </citation>
    <scope>NUCLEOTIDE SEQUENCE [LARGE SCALE GENOMIC DNA]</scope>
    <source>
        <strain evidence="10">CGMCC 4.7382</strain>
    </source>
</reference>
<dbReference type="SUPFAM" id="SSF52172">
    <property type="entry name" value="CheY-like"/>
    <property type="match status" value="1"/>
</dbReference>
<dbReference type="PROSITE" id="PS50110">
    <property type="entry name" value="RESPONSE_REGULATORY"/>
    <property type="match status" value="1"/>
</dbReference>
<evidence type="ECO:0000256" key="6">
    <source>
        <dbReference type="SAM" id="MobiDB-lite"/>
    </source>
</evidence>
<dbReference type="Pfam" id="PF00196">
    <property type="entry name" value="GerE"/>
    <property type="match status" value="1"/>
</dbReference>
<dbReference type="Pfam" id="PF00072">
    <property type="entry name" value="Response_reg"/>
    <property type="match status" value="1"/>
</dbReference>
<evidence type="ECO:0000259" key="7">
    <source>
        <dbReference type="PROSITE" id="PS50043"/>
    </source>
</evidence>
<keyword evidence="10" id="KW-1185">Reference proteome</keyword>
<keyword evidence="2" id="KW-0805">Transcription regulation</keyword>
<accession>A0ABW2KIS4</accession>